<proteinExistence type="inferred from homology"/>
<comment type="caution">
    <text evidence="13">The sequence shown here is derived from an EMBL/GenBank/DDBJ whole genome shotgun (WGS) entry which is preliminary data.</text>
</comment>
<feature type="domain" description="Cation/H+ exchanger transmembrane" evidence="11">
    <location>
        <begin position="17"/>
        <end position="392"/>
    </location>
</feature>
<feature type="transmembrane region" description="Helical" evidence="10">
    <location>
        <begin position="159"/>
        <end position="186"/>
    </location>
</feature>
<name>A0AAN9ESZ1_CROPI</name>
<evidence type="ECO:0000313" key="13">
    <source>
        <dbReference type="EMBL" id="KAK7260535.1"/>
    </source>
</evidence>
<keyword evidence="3" id="KW-0633">Potassium transport</keyword>
<keyword evidence="8 10" id="KW-0472">Membrane</keyword>
<dbReference type="GO" id="GO:1902600">
    <property type="term" value="P:proton transmembrane transport"/>
    <property type="evidence" value="ECO:0007669"/>
    <property type="project" value="InterPro"/>
</dbReference>
<protein>
    <recommendedName>
        <fullName evidence="15">Cation/H+ exchanger domain-containing protein</fullName>
    </recommendedName>
</protein>
<dbReference type="AlphaFoldDB" id="A0AAN9ESZ1"/>
<evidence type="ECO:0000313" key="14">
    <source>
        <dbReference type="Proteomes" id="UP001372338"/>
    </source>
</evidence>
<evidence type="ECO:0000256" key="1">
    <source>
        <dbReference type="ARBA" id="ARBA00004141"/>
    </source>
</evidence>
<evidence type="ECO:0000256" key="6">
    <source>
        <dbReference type="ARBA" id="ARBA00022989"/>
    </source>
</evidence>
<comment type="similarity">
    <text evidence="9">Belongs to the monovalent cation:proton antiporter 2 (CPA2) transporter (TC 2.A.37) family. CHX (TC 2.A.37.4) subfamily.</text>
</comment>
<keyword evidence="4 10" id="KW-0812">Transmembrane</keyword>
<evidence type="ECO:0000259" key="12">
    <source>
        <dbReference type="Pfam" id="PF23256"/>
    </source>
</evidence>
<dbReference type="GO" id="GO:0015297">
    <property type="term" value="F:antiporter activity"/>
    <property type="evidence" value="ECO:0007669"/>
    <property type="project" value="InterPro"/>
</dbReference>
<keyword evidence="5" id="KW-0630">Potassium</keyword>
<dbReference type="GO" id="GO:0012505">
    <property type="term" value="C:endomembrane system"/>
    <property type="evidence" value="ECO:0007669"/>
    <property type="project" value="TreeGrafter"/>
</dbReference>
<dbReference type="Gene3D" id="1.20.1530.20">
    <property type="match status" value="1"/>
</dbReference>
<feature type="transmembrane region" description="Helical" evidence="10">
    <location>
        <begin position="342"/>
        <end position="361"/>
    </location>
</feature>
<evidence type="ECO:0008006" key="15">
    <source>
        <dbReference type="Google" id="ProtNLM"/>
    </source>
</evidence>
<feature type="transmembrane region" description="Helical" evidence="10">
    <location>
        <begin position="192"/>
        <end position="210"/>
    </location>
</feature>
<dbReference type="InterPro" id="IPR057291">
    <property type="entry name" value="CHX17_2nd"/>
</dbReference>
<gene>
    <name evidence="13" type="ORF">RIF29_26662</name>
</gene>
<dbReference type="InterPro" id="IPR050794">
    <property type="entry name" value="CPA2_transporter"/>
</dbReference>
<organism evidence="13 14">
    <name type="scientific">Crotalaria pallida</name>
    <name type="common">Smooth rattlebox</name>
    <name type="synonym">Crotalaria striata</name>
    <dbReference type="NCBI Taxonomy" id="3830"/>
    <lineage>
        <taxon>Eukaryota</taxon>
        <taxon>Viridiplantae</taxon>
        <taxon>Streptophyta</taxon>
        <taxon>Embryophyta</taxon>
        <taxon>Tracheophyta</taxon>
        <taxon>Spermatophyta</taxon>
        <taxon>Magnoliopsida</taxon>
        <taxon>eudicotyledons</taxon>
        <taxon>Gunneridae</taxon>
        <taxon>Pentapetalae</taxon>
        <taxon>rosids</taxon>
        <taxon>fabids</taxon>
        <taxon>Fabales</taxon>
        <taxon>Fabaceae</taxon>
        <taxon>Papilionoideae</taxon>
        <taxon>50 kb inversion clade</taxon>
        <taxon>genistoids sensu lato</taxon>
        <taxon>core genistoids</taxon>
        <taxon>Crotalarieae</taxon>
        <taxon>Crotalaria</taxon>
    </lineage>
</organism>
<sequence>MKSYMPIFELQIMVIYVVTLICQFILKHLDFPIFISQMWGGLILGSLLQQETTFKYKKMIFPYGSHSILETIATIGYVFFMFLTGVEMDISMIKRTGVKPWTIALFGLITPPAFCLQRLKYPKHLDIIAVVLTHTSLSTAVIASLLKELQITNSELGRLALSSVLVSEVVCTIVGSFCTALTTAYNESIPELGLNILVLIAFCIVVKLVCRPAMYWIVKRTPAGRVVKDGYIYLIISMALVSGWVTHTLIHQNFTLGAFIFGLAVPEGSPLGSALVKKLNFLCTCLLMPIFVTCCVMDANISLGFPLATTLLIVFYIVVTHLIKTIACIVPALYYKMPFQDALALALILNTQGVVEVGMYYKLLYGKYIERTTFEILMVSVMIIASMVKWFVKYLYDSSRKYVSYQKRSIMSLTPHSELRMVACIHKQSHTLGIKDVLELCCPTLEQPVIVEAIHLIELVGMSSPIFISHRLQRMASGTQTHKSYSDQVVLTFDLYEQENPGTVKTETYTAISPPSQMHEDVRQLSFDKDASIIILQFHQRWFANGGFDYDDKNIRSFNSKVLQIAPCSIGILVSRANFNSDSNIRLALVFVGGKDDREAFFLAKRATRNHRINLVVYHLVPTGHMPDMEDMIDNEALADIKEHSSLGNVSYKKIIANDGPDTSSFLRNIVNAHDFFIVGRRHGIISPQTQGLEDWSEFFELGVIGDLLASKDFESRASILVVQQQVKDD</sequence>
<dbReference type="InterPro" id="IPR038770">
    <property type="entry name" value="Na+/solute_symporter_sf"/>
</dbReference>
<keyword evidence="2" id="KW-0813">Transport</keyword>
<feature type="transmembrane region" description="Helical" evidence="10">
    <location>
        <begin position="373"/>
        <end position="392"/>
    </location>
</feature>
<keyword evidence="7" id="KW-0406">Ion transport</keyword>
<evidence type="ECO:0000256" key="9">
    <source>
        <dbReference type="ARBA" id="ARBA00038341"/>
    </source>
</evidence>
<evidence type="ECO:0000256" key="3">
    <source>
        <dbReference type="ARBA" id="ARBA00022538"/>
    </source>
</evidence>
<dbReference type="Pfam" id="PF23256">
    <property type="entry name" value="CHX17_2nd"/>
    <property type="match status" value="1"/>
</dbReference>
<feature type="transmembrane region" description="Helical" evidence="10">
    <location>
        <begin position="60"/>
        <end position="83"/>
    </location>
</feature>
<evidence type="ECO:0000256" key="7">
    <source>
        <dbReference type="ARBA" id="ARBA00023065"/>
    </source>
</evidence>
<feature type="transmembrane region" description="Helical" evidence="10">
    <location>
        <begin position="127"/>
        <end position="147"/>
    </location>
</feature>
<dbReference type="PANTHER" id="PTHR32468:SF120">
    <property type="entry name" value="CATION_H+ EXCHANGER 3"/>
    <property type="match status" value="1"/>
</dbReference>
<evidence type="ECO:0000256" key="2">
    <source>
        <dbReference type="ARBA" id="ARBA00022448"/>
    </source>
</evidence>
<dbReference type="PANTHER" id="PTHR32468">
    <property type="entry name" value="CATION/H + ANTIPORTER"/>
    <property type="match status" value="1"/>
</dbReference>
<feature type="transmembrane region" description="Helical" evidence="10">
    <location>
        <begin position="256"/>
        <end position="276"/>
    </location>
</feature>
<comment type="subcellular location">
    <subcellularLocation>
        <location evidence="1">Membrane</location>
        <topology evidence="1">Multi-pass membrane protein</topology>
    </subcellularLocation>
</comment>
<evidence type="ECO:0000259" key="11">
    <source>
        <dbReference type="Pfam" id="PF00999"/>
    </source>
</evidence>
<feature type="transmembrane region" description="Helical" evidence="10">
    <location>
        <begin position="7"/>
        <end position="26"/>
    </location>
</feature>
<dbReference type="GO" id="GO:0006885">
    <property type="term" value="P:regulation of pH"/>
    <property type="evidence" value="ECO:0007669"/>
    <property type="project" value="TreeGrafter"/>
</dbReference>
<dbReference type="Proteomes" id="UP001372338">
    <property type="component" value="Unassembled WGS sequence"/>
</dbReference>
<evidence type="ECO:0000256" key="8">
    <source>
        <dbReference type="ARBA" id="ARBA00023136"/>
    </source>
</evidence>
<evidence type="ECO:0000256" key="5">
    <source>
        <dbReference type="ARBA" id="ARBA00022958"/>
    </source>
</evidence>
<feature type="transmembrane region" description="Helical" evidence="10">
    <location>
        <begin position="313"/>
        <end position="335"/>
    </location>
</feature>
<feature type="transmembrane region" description="Helical" evidence="10">
    <location>
        <begin position="281"/>
        <end position="301"/>
    </location>
</feature>
<keyword evidence="14" id="KW-1185">Reference proteome</keyword>
<evidence type="ECO:0000256" key="10">
    <source>
        <dbReference type="SAM" id="Phobius"/>
    </source>
</evidence>
<dbReference type="InterPro" id="IPR006153">
    <property type="entry name" value="Cation/H_exchanger_TM"/>
</dbReference>
<dbReference type="EMBL" id="JAYWIO010000005">
    <property type="protein sequence ID" value="KAK7260535.1"/>
    <property type="molecule type" value="Genomic_DNA"/>
</dbReference>
<accession>A0AAN9ESZ1</accession>
<dbReference type="GO" id="GO:0006813">
    <property type="term" value="P:potassium ion transport"/>
    <property type="evidence" value="ECO:0007669"/>
    <property type="project" value="UniProtKB-KW"/>
</dbReference>
<feature type="transmembrane region" description="Helical" evidence="10">
    <location>
        <begin position="32"/>
        <end position="48"/>
    </location>
</feature>
<dbReference type="GO" id="GO:0016020">
    <property type="term" value="C:membrane"/>
    <property type="evidence" value="ECO:0007669"/>
    <property type="project" value="UniProtKB-SubCell"/>
</dbReference>
<dbReference type="Pfam" id="PF00999">
    <property type="entry name" value="Na_H_Exchanger"/>
    <property type="match status" value="1"/>
</dbReference>
<reference evidence="13 14" key="1">
    <citation type="submission" date="2024-01" db="EMBL/GenBank/DDBJ databases">
        <title>The genomes of 5 underutilized Papilionoideae crops provide insights into root nodulation and disease resistanc.</title>
        <authorList>
            <person name="Yuan L."/>
        </authorList>
    </citation>
    <scope>NUCLEOTIDE SEQUENCE [LARGE SCALE GENOMIC DNA]</scope>
    <source>
        <strain evidence="13">ZHUSHIDOU_FW_LH</strain>
        <tissue evidence="13">Leaf</tissue>
    </source>
</reference>
<feature type="domain" description="Cation/H(+) antiporter central" evidence="12">
    <location>
        <begin position="449"/>
        <end position="577"/>
    </location>
</feature>
<keyword evidence="6 10" id="KW-1133">Transmembrane helix</keyword>
<feature type="transmembrane region" description="Helical" evidence="10">
    <location>
        <begin position="231"/>
        <end position="250"/>
    </location>
</feature>
<evidence type="ECO:0000256" key="4">
    <source>
        <dbReference type="ARBA" id="ARBA00022692"/>
    </source>
</evidence>